<dbReference type="Proteomes" id="UP001293254">
    <property type="component" value="Unassembled WGS sequence"/>
</dbReference>
<dbReference type="FunFam" id="3.20.20.210:FF:000006">
    <property type="entry name" value="Uroporphyrinogen decarboxylase"/>
    <property type="match status" value="1"/>
</dbReference>
<evidence type="ECO:0000256" key="13">
    <source>
        <dbReference type="RuleBase" id="RU004169"/>
    </source>
</evidence>
<dbReference type="PROSITE" id="PS00906">
    <property type="entry name" value="UROD_1"/>
    <property type="match status" value="1"/>
</dbReference>
<dbReference type="InterPro" id="IPR021102">
    <property type="entry name" value="PNGase_A"/>
</dbReference>
<comment type="similarity">
    <text evidence="4 13">Belongs to the uroporphyrinogen decarboxylase family.</text>
</comment>
<proteinExistence type="inferred from homology"/>
<evidence type="ECO:0000259" key="15">
    <source>
        <dbReference type="PROSITE" id="PS00906"/>
    </source>
</evidence>
<evidence type="ECO:0000313" key="18">
    <source>
        <dbReference type="Proteomes" id="UP001293254"/>
    </source>
</evidence>
<evidence type="ECO:0000256" key="2">
    <source>
        <dbReference type="ARBA" id="ARBA00004229"/>
    </source>
</evidence>
<dbReference type="AlphaFoldDB" id="A0AAE1XYH6"/>
<evidence type="ECO:0000256" key="9">
    <source>
        <dbReference type="ARBA" id="ARBA00023239"/>
    </source>
</evidence>
<evidence type="ECO:0000313" key="17">
    <source>
        <dbReference type="EMBL" id="KAK4420420.1"/>
    </source>
</evidence>
<evidence type="ECO:0000256" key="14">
    <source>
        <dbReference type="SAM" id="SignalP"/>
    </source>
</evidence>
<dbReference type="Pfam" id="PF25156">
    <property type="entry name" value="PNGase_A_C"/>
    <property type="match status" value="1"/>
</dbReference>
<sequence>MAPSQLFSLLLLFGFTFLRPLLSAAHLRPATSLFRSHPISEHTSLYSAAEAAPPTTYFEVTRPIPLPKTRPCSYLVLQHDFASTYGKPPVLANYKPPSDCPSQDFARIVLEWTATCKGRQFDRIFGIWLGGFEILRSCTAEPRATGIVWTVKKDITRYYSLLMKEQTMAVYLGNNIDSTYTGVYHVTVKIHFYPAEGNHGRSVIFSGEMSHGVDSGADLILPISRNLPLNDGLWFEVQNSTDVEGKEFKIPQNAYRAVLEVYVSFHENDEFWYANYPNEYISVNNLTGMPGNGPFREVVVALDNMIVGAIWPFTVIFTGGINPLFWRPVTGIGSFDLPTYDIEITPFLGKLLNGKSHKLGFSVTNALNVWYIDANLHIWLDKKSVRTQGKLLKHSSSPLSLSLLSNVAGSDGSFVANASRSVISRGWVKSSHGVITTKSRQEFKYSNVMKLGKDRNLQILNQRIYFKGSLGSNTPSSSIGSSTLFRNFGLYMYSDNDEKGNGTVESRANVALDISEKRRTRSLYGSSLHRLKNTQNAHGYLVYKDKMISGWGKTKQDYHYSVGLGWKSSSLFTPQNFLPTGRSNGVAFSRKQARKFTAPCASASSSVPLLVKAARGDPVNRPPAWMMRQAGRYMAVYRKLAEKYPSFRERSETTDLIVQISLQPWEAFRPDGVIIFSDILTPLPAFGVNFDIEEVRGPVIQSPIRSEEDLKALHPIDLEKLQFVGESLQILRKQVGEQAAVLGFVGAPWTIATYIVEGGTTRTYTTIKSMCHTAPHLLRGLLSHLAKAIAEYIVFQVESGAHCIQIFDSWGGQLPPDMWDNWSKPYINEIVRVVKEKCPQTPLVLYINGNGGLLERMKGTGVDVIGLDWTVDMADGRRRLGNDISIQGNVDPAYLFSPLPALTNEINRVVNCAGRKGHILNLGHGVLVGTPEEAVAHFFDVARSINFDSQVAVGAPN</sequence>
<dbReference type="GO" id="GO:0015995">
    <property type="term" value="P:chlorophyll biosynthetic process"/>
    <property type="evidence" value="ECO:0007669"/>
    <property type="project" value="UniProtKB-KW"/>
</dbReference>
<evidence type="ECO:0000256" key="6">
    <source>
        <dbReference type="ARBA" id="ARBA00012288"/>
    </source>
</evidence>
<dbReference type="InterPro" id="IPR038071">
    <property type="entry name" value="UROD/MetE-like_sf"/>
</dbReference>
<keyword evidence="9 12" id="KW-0456">Lyase</keyword>
<comment type="pathway">
    <text evidence="3 12">Porphyrin-containing compound metabolism; protoporphyrin-IX biosynthesis; coproporphyrinogen-III from 5-aminolevulinate: step 4/4.</text>
</comment>
<evidence type="ECO:0000256" key="3">
    <source>
        <dbReference type="ARBA" id="ARBA00004804"/>
    </source>
</evidence>
<keyword evidence="18" id="KW-1185">Reference proteome</keyword>
<evidence type="ECO:0000256" key="7">
    <source>
        <dbReference type="ARBA" id="ARBA00022793"/>
    </source>
</evidence>
<dbReference type="HAMAP" id="MF_00218">
    <property type="entry name" value="URO_D"/>
    <property type="match status" value="1"/>
</dbReference>
<feature type="chain" id="PRO_5042230305" description="Uroporphyrinogen decarboxylase" evidence="14">
    <location>
        <begin position="25"/>
        <end position="957"/>
    </location>
</feature>
<dbReference type="CDD" id="cd00717">
    <property type="entry name" value="URO-D"/>
    <property type="match status" value="1"/>
</dbReference>
<dbReference type="InterPro" id="IPR006361">
    <property type="entry name" value="Uroporphyrinogen_deCO2ase_HemE"/>
</dbReference>
<evidence type="ECO:0000259" key="16">
    <source>
        <dbReference type="PROSITE" id="PS00907"/>
    </source>
</evidence>
<feature type="domain" description="Uroporphyrinogen decarboxylase (URO-D)" evidence="15">
    <location>
        <begin position="623"/>
        <end position="632"/>
    </location>
</feature>
<gene>
    <name evidence="17" type="ORF">Salat_1992300</name>
</gene>
<feature type="signal peptide" evidence="14">
    <location>
        <begin position="1"/>
        <end position="24"/>
    </location>
</feature>
<dbReference type="InterPro" id="IPR056948">
    <property type="entry name" value="PNGaseA_N"/>
</dbReference>
<dbReference type="NCBIfam" id="TIGR01464">
    <property type="entry name" value="hemE"/>
    <property type="match status" value="1"/>
</dbReference>
<comment type="catalytic activity">
    <reaction evidence="11 12">
        <text>uroporphyrinogen III + 4 H(+) = coproporphyrinogen III + 4 CO2</text>
        <dbReference type="Rhea" id="RHEA:19865"/>
        <dbReference type="ChEBI" id="CHEBI:15378"/>
        <dbReference type="ChEBI" id="CHEBI:16526"/>
        <dbReference type="ChEBI" id="CHEBI:57308"/>
        <dbReference type="ChEBI" id="CHEBI:57309"/>
        <dbReference type="EC" id="4.1.1.37"/>
    </reaction>
</comment>
<reference evidence="17" key="2">
    <citation type="journal article" date="2024" name="Plant">
        <title>Genomic evolution and insights into agronomic trait innovations of Sesamum species.</title>
        <authorList>
            <person name="Miao H."/>
            <person name="Wang L."/>
            <person name="Qu L."/>
            <person name="Liu H."/>
            <person name="Sun Y."/>
            <person name="Le M."/>
            <person name="Wang Q."/>
            <person name="Wei S."/>
            <person name="Zheng Y."/>
            <person name="Lin W."/>
            <person name="Duan Y."/>
            <person name="Cao H."/>
            <person name="Xiong S."/>
            <person name="Wang X."/>
            <person name="Wei L."/>
            <person name="Li C."/>
            <person name="Ma Q."/>
            <person name="Ju M."/>
            <person name="Zhao R."/>
            <person name="Li G."/>
            <person name="Mu C."/>
            <person name="Tian Q."/>
            <person name="Mei H."/>
            <person name="Zhang T."/>
            <person name="Gao T."/>
            <person name="Zhang H."/>
        </authorList>
    </citation>
    <scope>NUCLEOTIDE SEQUENCE</scope>
    <source>
        <strain evidence="17">3651</strain>
    </source>
</reference>
<comment type="caution">
    <text evidence="17">The sequence shown here is derived from an EMBL/GenBank/DDBJ whole genome shotgun (WGS) entry which is preliminary data.</text>
</comment>
<comment type="subunit">
    <text evidence="5">Homodimer.</text>
</comment>
<dbReference type="Pfam" id="PF12222">
    <property type="entry name" value="PNGaseA"/>
    <property type="match status" value="1"/>
</dbReference>
<comment type="subcellular location">
    <subcellularLocation>
        <location evidence="2">Plastid</location>
        <location evidence="2">Chloroplast</location>
    </subcellularLocation>
</comment>
<evidence type="ECO:0000256" key="10">
    <source>
        <dbReference type="ARBA" id="ARBA00023244"/>
    </source>
</evidence>
<feature type="domain" description="Uroporphyrinogen decarboxylase (URO-D)" evidence="16">
    <location>
        <begin position="742"/>
        <end position="758"/>
    </location>
</feature>
<protein>
    <recommendedName>
        <fullName evidence="6 12">Uroporphyrinogen decarboxylase</fullName>
        <ecNumber evidence="6 12">4.1.1.37</ecNumber>
    </recommendedName>
</protein>
<dbReference type="EC" id="4.1.1.37" evidence="6 12"/>
<evidence type="ECO:0000256" key="5">
    <source>
        <dbReference type="ARBA" id="ARBA00011738"/>
    </source>
</evidence>
<evidence type="ECO:0000256" key="8">
    <source>
        <dbReference type="ARBA" id="ARBA00023171"/>
    </source>
</evidence>
<dbReference type="Pfam" id="PF01208">
    <property type="entry name" value="URO-D"/>
    <property type="match status" value="1"/>
</dbReference>
<accession>A0AAE1XYH6</accession>
<keyword evidence="14" id="KW-0732">Signal</keyword>
<evidence type="ECO:0000256" key="12">
    <source>
        <dbReference type="RuleBase" id="RU000554"/>
    </source>
</evidence>
<evidence type="ECO:0000256" key="1">
    <source>
        <dbReference type="ARBA" id="ARBA00002448"/>
    </source>
</evidence>
<dbReference type="GO" id="GO:0009507">
    <property type="term" value="C:chloroplast"/>
    <property type="evidence" value="ECO:0007669"/>
    <property type="project" value="UniProtKB-SubCell"/>
</dbReference>
<evidence type="ECO:0000256" key="11">
    <source>
        <dbReference type="ARBA" id="ARBA00048033"/>
    </source>
</evidence>
<keyword evidence="7 12" id="KW-0210">Decarboxylase</keyword>
<comment type="function">
    <text evidence="1">Catalyzes the decarboxylation of four acetate groups of uroporphyrinogen-III to yield coproporphyrinogen-III.</text>
</comment>
<name>A0AAE1XYH6_9LAMI</name>
<dbReference type="Gene3D" id="3.20.20.210">
    <property type="match status" value="1"/>
</dbReference>
<dbReference type="InterPro" id="IPR000257">
    <property type="entry name" value="Uroporphyrinogen_deCOase"/>
</dbReference>
<evidence type="ECO:0000256" key="4">
    <source>
        <dbReference type="ARBA" id="ARBA00009935"/>
    </source>
</evidence>
<dbReference type="SUPFAM" id="SSF51726">
    <property type="entry name" value="UROD/MetE-like"/>
    <property type="match status" value="1"/>
</dbReference>
<dbReference type="EMBL" id="JACGWO010000008">
    <property type="protein sequence ID" value="KAK4420420.1"/>
    <property type="molecule type" value="Genomic_DNA"/>
</dbReference>
<dbReference type="GO" id="GO:0004853">
    <property type="term" value="F:uroporphyrinogen decarboxylase activity"/>
    <property type="evidence" value="ECO:0007669"/>
    <property type="project" value="UniProtKB-EC"/>
</dbReference>
<keyword evidence="10 12" id="KW-0627">Porphyrin biosynthesis</keyword>
<keyword evidence="8" id="KW-0149">Chlorophyll biosynthesis</keyword>
<dbReference type="PANTHER" id="PTHR31104">
    <property type="entry name" value="PEPTIDE-N4-(N-ACETYL-BETA-GLUCOSAMINYL)ASPARAGINE AMIDASE A PROTEIN"/>
    <property type="match status" value="1"/>
</dbReference>
<dbReference type="PROSITE" id="PS00907">
    <property type="entry name" value="UROD_2"/>
    <property type="match status" value="1"/>
</dbReference>
<organism evidence="17 18">
    <name type="scientific">Sesamum alatum</name>
    <dbReference type="NCBI Taxonomy" id="300844"/>
    <lineage>
        <taxon>Eukaryota</taxon>
        <taxon>Viridiplantae</taxon>
        <taxon>Streptophyta</taxon>
        <taxon>Embryophyta</taxon>
        <taxon>Tracheophyta</taxon>
        <taxon>Spermatophyta</taxon>
        <taxon>Magnoliopsida</taxon>
        <taxon>eudicotyledons</taxon>
        <taxon>Gunneridae</taxon>
        <taxon>Pentapetalae</taxon>
        <taxon>asterids</taxon>
        <taxon>lamiids</taxon>
        <taxon>Lamiales</taxon>
        <taxon>Pedaliaceae</taxon>
        <taxon>Sesamum</taxon>
    </lineage>
</organism>
<reference evidence="17" key="1">
    <citation type="submission" date="2020-06" db="EMBL/GenBank/DDBJ databases">
        <authorList>
            <person name="Li T."/>
            <person name="Hu X."/>
            <person name="Zhang T."/>
            <person name="Song X."/>
            <person name="Zhang H."/>
            <person name="Dai N."/>
            <person name="Sheng W."/>
            <person name="Hou X."/>
            <person name="Wei L."/>
        </authorList>
    </citation>
    <scope>NUCLEOTIDE SEQUENCE</scope>
    <source>
        <strain evidence="17">3651</strain>
        <tissue evidence="17">Leaf</tissue>
    </source>
</reference>